<evidence type="ECO:0000259" key="1">
    <source>
        <dbReference type="Pfam" id="PF14393"/>
    </source>
</evidence>
<accession>A0A9D2JP81</accession>
<feature type="domain" description="DUF4422" evidence="1">
    <location>
        <begin position="5"/>
        <end position="221"/>
    </location>
</feature>
<dbReference type="EMBL" id="DXBF01000009">
    <property type="protein sequence ID" value="HIZ61357.1"/>
    <property type="molecule type" value="Genomic_DNA"/>
</dbReference>
<dbReference type="Pfam" id="PF14393">
    <property type="entry name" value="DUF4422"/>
    <property type="match status" value="1"/>
</dbReference>
<reference evidence="2" key="2">
    <citation type="submission" date="2021-04" db="EMBL/GenBank/DDBJ databases">
        <authorList>
            <person name="Gilroy R."/>
        </authorList>
    </citation>
    <scope>NUCLEOTIDE SEQUENCE</scope>
    <source>
        <strain evidence="2">CHK188-11489</strain>
    </source>
</reference>
<organism evidence="2 3">
    <name type="scientific">Candidatus Gemmiger avistercoris</name>
    <dbReference type="NCBI Taxonomy" id="2838606"/>
    <lineage>
        <taxon>Bacteria</taxon>
        <taxon>Bacillati</taxon>
        <taxon>Bacillota</taxon>
        <taxon>Clostridia</taxon>
        <taxon>Eubacteriales</taxon>
        <taxon>Gemmiger</taxon>
    </lineage>
</organism>
<comment type="caution">
    <text evidence="2">The sequence shown here is derived from an EMBL/GenBank/DDBJ whole genome shotgun (WGS) entry which is preliminary data.</text>
</comment>
<dbReference type="Proteomes" id="UP000824105">
    <property type="component" value="Unassembled WGS sequence"/>
</dbReference>
<reference evidence="2" key="1">
    <citation type="journal article" date="2021" name="PeerJ">
        <title>Extensive microbial diversity within the chicken gut microbiome revealed by metagenomics and culture.</title>
        <authorList>
            <person name="Gilroy R."/>
            <person name="Ravi A."/>
            <person name="Getino M."/>
            <person name="Pursley I."/>
            <person name="Horton D.L."/>
            <person name="Alikhan N.F."/>
            <person name="Baker D."/>
            <person name="Gharbi K."/>
            <person name="Hall N."/>
            <person name="Watson M."/>
            <person name="Adriaenssens E.M."/>
            <person name="Foster-Nyarko E."/>
            <person name="Jarju S."/>
            <person name="Secka A."/>
            <person name="Antonio M."/>
            <person name="Oren A."/>
            <person name="Chaudhuri R.R."/>
            <person name="La Ragione R."/>
            <person name="Hildebrand F."/>
            <person name="Pallen M.J."/>
        </authorList>
    </citation>
    <scope>NUCLEOTIDE SEQUENCE</scope>
    <source>
        <strain evidence="2">CHK188-11489</strain>
    </source>
</reference>
<evidence type="ECO:0000313" key="3">
    <source>
        <dbReference type="Proteomes" id="UP000824105"/>
    </source>
</evidence>
<evidence type="ECO:0000313" key="2">
    <source>
        <dbReference type="EMBL" id="HIZ61357.1"/>
    </source>
</evidence>
<gene>
    <name evidence="2" type="ORF">H9724_01120</name>
</gene>
<name>A0A9D2JP81_9FIRM</name>
<proteinExistence type="predicted"/>
<dbReference type="AlphaFoldDB" id="A0A9D2JP81"/>
<sequence>MQTTIIIATHKPYWVPDDPMYLPVQMGHAIHPAIGYIGDDTGENISERNANFCELTGLYWAAHNIDSDYIGIVHYRRYFGSRQKSRFAPKKERVIGHEELGKILATTNVILPKERHYFIETNYSQYIHAHHKQDLTVTRSIIARKCPEYLPAYDLYMSKTHGHHFNMFVMKRELLRHYCTWLFDILFELERELDMTGYSENDRRVFGFVSERLLDAWLSTNNISYEELDLVYMEHQNWLHKGCAFLKRKFFPNNHE</sequence>
<dbReference type="InterPro" id="IPR025536">
    <property type="entry name" value="DUF4422"/>
</dbReference>
<protein>
    <submittedName>
        <fullName evidence="2">DUF4422 domain-containing protein</fullName>
    </submittedName>
</protein>